<keyword evidence="1" id="KW-0812">Transmembrane</keyword>
<evidence type="ECO:0000313" key="5">
    <source>
        <dbReference type="Proteomes" id="UP000002754"/>
    </source>
</evidence>
<sequence length="452" mass="50023">MDNQPQELRGSERKLAFIKFIIPSIIGIFLFITPITLGENFTIPVAYLAGLLQELLEGSLPLLVFIILALGFTLSFILTLMKDKYTYPQMIRTVFVVSPLSLLIRFIGVVLVGVTLWEMGPSFIWSEETGGTLIFELIPILFTVFLFAGLFLPLLMDYGLLEFVGGWMNRVMRPLFKLPGRSAIDCMASWVGDGTVGVLITNQQYEKGFYTKREAAVIGTTFSVVSITFSIVILQYLNLGHMFFEFYMILLISGFAAAVIMPRIPPLSRKSDTFINGEKPSLDSGHEKVDFKGALNVALSKAYQGQGFKGFVLSGIKNVLDMWLVVIPVVVVIGTISLVIAEYTPLFSILGTPFEYVLSWMQVPEAQAAGQTMVVGFADMFLPALLGVGIESEMTRFIIACVSVTQLIYMSEIGGLLLGSKIPVRFLDLVAIFLLRTLITLPIIVLIAHMIF</sequence>
<feature type="transmembrane region" description="Helical" evidence="1">
    <location>
        <begin position="430"/>
        <end position="451"/>
    </location>
</feature>
<gene>
    <name evidence="4" type="ORF">AJ85_07920</name>
    <name evidence="3" type="ORF">BALCAV_0220745</name>
</gene>
<feature type="domain" description="Nucleoside transporter/FeoB GTPase Gate" evidence="2">
    <location>
        <begin position="141"/>
        <end position="237"/>
    </location>
</feature>
<dbReference type="Pfam" id="PF07670">
    <property type="entry name" value="Gate"/>
    <property type="match status" value="1"/>
</dbReference>
<dbReference type="EMBL" id="JALP01000100">
    <property type="protein sequence ID" value="THG90965.1"/>
    <property type="molecule type" value="Genomic_DNA"/>
</dbReference>
<keyword evidence="1" id="KW-0472">Membrane</keyword>
<comment type="caution">
    <text evidence="3">The sequence shown here is derived from an EMBL/GenBank/DDBJ whole genome shotgun (WGS) entry which is preliminary data.</text>
</comment>
<feature type="transmembrane region" description="Helical" evidence="1">
    <location>
        <begin position="323"/>
        <end position="348"/>
    </location>
</feature>
<accession>A0A094WDB7</accession>
<reference evidence="4 6" key="2">
    <citation type="submission" date="2014-01" db="EMBL/GenBank/DDBJ databases">
        <title>Draft genome sequencing of Bacillus alcalophilus CGMCC 1.3604.</title>
        <authorList>
            <person name="Yang J."/>
            <person name="Diao L."/>
            <person name="Yang S."/>
        </authorList>
    </citation>
    <scope>NUCLEOTIDE SEQUENCE [LARGE SCALE GENOMIC DNA]</scope>
    <source>
        <strain evidence="4 6">CGMCC 1.3604</strain>
    </source>
</reference>
<keyword evidence="1" id="KW-1133">Transmembrane helix</keyword>
<reference evidence="3 5" key="1">
    <citation type="journal article" date="2014" name="Genome Announc.">
        <title>Draft Genome Sequence of Bacillus alcalophilus AV1934, a Classic Alkaliphile Isolated from Human Feces in 1934.</title>
        <authorList>
            <person name="Attie O."/>
            <person name="Jayaprakash A."/>
            <person name="Shah H."/>
            <person name="Paulsen I.T."/>
            <person name="Morino M."/>
            <person name="Takahashi Y."/>
            <person name="Narumi I."/>
            <person name="Sachidanandam R."/>
            <person name="Satoh K."/>
            <person name="Ito M."/>
            <person name="Krulwich T.A."/>
        </authorList>
    </citation>
    <scope>NUCLEOTIDE SEQUENCE [LARGE SCALE GENOMIC DNA]</scope>
    <source>
        <strain evidence="3 5">AV1934</strain>
    </source>
</reference>
<dbReference type="OrthoDB" id="1633380at2"/>
<evidence type="ECO:0000256" key="1">
    <source>
        <dbReference type="SAM" id="Phobius"/>
    </source>
</evidence>
<feature type="transmembrane region" description="Helical" evidence="1">
    <location>
        <begin position="215"/>
        <end position="237"/>
    </location>
</feature>
<dbReference type="eggNOG" id="COG3314">
    <property type="taxonomic scope" value="Bacteria"/>
</dbReference>
<name>A0A094WDB7_ALKAL</name>
<feature type="transmembrane region" description="Helical" evidence="1">
    <location>
        <begin position="20"/>
        <end position="38"/>
    </location>
</feature>
<evidence type="ECO:0000313" key="6">
    <source>
        <dbReference type="Proteomes" id="UP000297014"/>
    </source>
</evidence>
<evidence type="ECO:0000313" key="3">
    <source>
        <dbReference type="EMBL" id="KGA95724.1"/>
    </source>
</evidence>
<feature type="transmembrane region" description="Helical" evidence="1">
    <location>
        <begin position="93"/>
        <end position="117"/>
    </location>
</feature>
<feature type="transmembrane region" description="Helical" evidence="1">
    <location>
        <begin position="368"/>
        <end position="390"/>
    </location>
</feature>
<feature type="transmembrane region" description="Helical" evidence="1">
    <location>
        <begin position="397"/>
        <end position="418"/>
    </location>
</feature>
<protein>
    <submittedName>
        <fullName evidence="3">Membrane protein</fullName>
    </submittedName>
</protein>
<feature type="transmembrane region" description="Helical" evidence="1">
    <location>
        <begin position="243"/>
        <end position="261"/>
    </location>
</feature>
<dbReference type="EMBL" id="ALPT02000110">
    <property type="protein sequence ID" value="KGA95724.1"/>
    <property type="molecule type" value="Genomic_DNA"/>
</dbReference>
<evidence type="ECO:0000259" key="2">
    <source>
        <dbReference type="Pfam" id="PF07670"/>
    </source>
</evidence>
<dbReference type="Proteomes" id="UP000002754">
    <property type="component" value="Unassembled WGS sequence"/>
</dbReference>
<feature type="transmembrane region" description="Helical" evidence="1">
    <location>
        <begin position="58"/>
        <end position="81"/>
    </location>
</feature>
<dbReference type="InterPro" id="IPR011642">
    <property type="entry name" value="Gate_dom"/>
</dbReference>
<dbReference type="RefSeq" id="WP_003321508.1">
    <property type="nucleotide sequence ID" value="NZ_ALPT02000110.1"/>
</dbReference>
<feature type="transmembrane region" description="Helical" evidence="1">
    <location>
        <begin position="137"/>
        <end position="160"/>
    </location>
</feature>
<dbReference type="STRING" id="1218173.BALCAV_0220745"/>
<evidence type="ECO:0000313" key="4">
    <source>
        <dbReference type="EMBL" id="THG90965.1"/>
    </source>
</evidence>
<dbReference type="AlphaFoldDB" id="A0A094WDB7"/>
<keyword evidence="5" id="KW-1185">Reference proteome</keyword>
<organism evidence="3 5">
    <name type="scientific">Alkalihalobacillus alcalophilus ATCC 27647 = CGMCC 1.3604</name>
    <dbReference type="NCBI Taxonomy" id="1218173"/>
    <lineage>
        <taxon>Bacteria</taxon>
        <taxon>Bacillati</taxon>
        <taxon>Bacillota</taxon>
        <taxon>Bacilli</taxon>
        <taxon>Bacillales</taxon>
        <taxon>Bacillaceae</taxon>
        <taxon>Alkalihalobacillus</taxon>
    </lineage>
</organism>
<dbReference type="Proteomes" id="UP000297014">
    <property type="component" value="Unassembled WGS sequence"/>
</dbReference>
<proteinExistence type="predicted"/>